<evidence type="ECO:0000256" key="4">
    <source>
        <dbReference type="SAM" id="MobiDB-lite"/>
    </source>
</evidence>
<keyword evidence="3" id="KW-0804">Transcription</keyword>
<dbReference type="PANTHER" id="PTHR46796">
    <property type="entry name" value="HTH-TYPE TRANSCRIPTIONAL ACTIVATOR RHAS-RELATED"/>
    <property type="match status" value="1"/>
</dbReference>
<protein>
    <submittedName>
        <fullName evidence="6">DNA-binding transcriptional regulator AraC</fullName>
    </submittedName>
</protein>
<dbReference type="Proteomes" id="UP000824681">
    <property type="component" value="Chromosome"/>
</dbReference>
<dbReference type="EMBL" id="CP068985">
    <property type="protein sequence ID" value="QYC41308.1"/>
    <property type="molecule type" value="Genomic_DNA"/>
</dbReference>
<dbReference type="InterPro" id="IPR018060">
    <property type="entry name" value="HTH_AraC"/>
</dbReference>
<dbReference type="Pfam" id="PF12833">
    <property type="entry name" value="HTH_18"/>
    <property type="match status" value="1"/>
</dbReference>
<feature type="region of interest" description="Disordered" evidence="4">
    <location>
        <begin position="261"/>
        <end position="298"/>
    </location>
</feature>
<gene>
    <name evidence="6" type="ORF">Nocox_18495</name>
</gene>
<dbReference type="RefSeq" id="WP_020539914.1">
    <property type="nucleotide sequence ID" value="NZ_CP068985.1"/>
</dbReference>
<keyword evidence="2 6" id="KW-0238">DNA-binding</keyword>
<feature type="compositionally biased region" description="Basic and acidic residues" evidence="4">
    <location>
        <begin position="280"/>
        <end position="289"/>
    </location>
</feature>
<proteinExistence type="predicted"/>
<organism evidence="6 7">
    <name type="scientific">Nonomuraea coxensis DSM 45129</name>
    <dbReference type="NCBI Taxonomy" id="1122611"/>
    <lineage>
        <taxon>Bacteria</taxon>
        <taxon>Bacillati</taxon>
        <taxon>Actinomycetota</taxon>
        <taxon>Actinomycetes</taxon>
        <taxon>Streptosporangiales</taxon>
        <taxon>Streptosporangiaceae</taxon>
        <taxon>Nonomuraea</taxon>
    </lineage>
</organism>
<name>A0ABX8U3S9_9ACTN</name>
<dbReference type="PROSITE" id="PS01124">
    <property type="entry name" value="HTH_ARAC_FAMILY_2"/>
    <property type="match status" value="1"/>
</dbReference>
<dbReference type="PANTHER" id="PTHR46796:SF2">
    <property type="entry name" value="TRANSCRIPTIONAL REGULATORY PROTEIN"/>
    <property type="match status" value="1"/>
</dbReference>
<evidence type="ECO:0000313" key="7">
    <source>
        <dbReference type="Proteomes" id="UP000824681"/>
    </source>
</evidence>
<feature type="domain" description="HTH araC/xylS-type" evidence="5">
    <location>
        <begin position="192"/>
        <end position="274"/>
    </location>
</feature>
<keyword evidence="1" id="KW-0805">Transcription regulation</keyword>
<dbReference type="Gene3D" id="1.10.10.60">
    <property type="entry name" value="Homeodomain-like"/>
    <property type="match status" value="1"/>
</dbReference>
<evidence type="ECO:0000259" key="5">
    <source>
        <dbReference type="PROSITE" id="PS01124"/>
    </source>
</evidence>
<evidence type="ECO:0000313" key="6">
    <source>
        <dbReference type="EMBL" id="QYC41308.1"/>
    </source>
</evidence>
<accession>A0ABX8U3S9</accession>
<dbReference type="SMART" id="SM00342">
    <property type="entry name" value="HTH_ARAC"/>
    <property type="match status" value="1"/>
</dbReference>
<evidence type="ECO:0000256" key="1">
    <source>
        <dbReference type="ARBA" id="ARBA00023015"/>
    </source>
</evidence>
<evidence type="ECO:0000256" key="2">
    <source>
        <dbReference type="ARBA" id="ARBA00023125"/>
    </source>
</evidence>
<dbReference type="InterPro" id="IPR009057">
    <property type="entry name" value="Homeodomain-like_sf"/>
</dbReference>
<evidence type="ECO:0000256" key="3">
    <source>
        <dbReference type="ARBA" id="ARBA00023163"/>
    </source>
</evidence>
<dbReference type="InterPro" id="IPR050204">
    <property type="entry name" value="AraC_XylS_family_regulators"/>
</dbReference>
<reference evidence="6 7" key="1">
    <citation type="journal article" date="2021" name="ACS Chem. Biol.">
        <title>Genomic-Led Discovery of a Novel Glycopeptide Antibiotic by Nonomuraea coxensis DSM 45129.</title>
        <authorList>
            <person name="Yushchuk O."/>
            <person name="Vior N.M."/>
            <person name="Andreo-Vidal A."/>
            <person name="Berini F."/>
            <person name="Ruckert C."/>
            <person name="Busche T."/>
            <person name="Binda E."/>
            <person name="Kalinowski J."/>
            <person name="Truman A.W."/>
            <person name="Marinelli F."/>
        </authorList>
    </citation>
    <scope>NUCLEOTIDE SEQUENCE [LARGE SCALE GENOMIC DNA]</scope>
    <source>
        <strain evidence="6 7">DSM 45129</strain>
    </source>
</reference>
<dbReference type="SUPFAM" id="SSF46689">
    <property type="entry name" value="Homeodomain-like"/>
    <property type="match status" value="1"/>
</dbReference>
<sequence length="298" mass="31464">MRSSVRVAAGPGFRLDAVTCVDDHRGWSAAELGDGHRVVLARRGTFLRHAGGRSVVVDPALAYLGLPDEEERFAHPSGGDVCTSLSLSPGLWRTLAGDGPRLVRRTIYVDARLDLAHRRVLAAARTGDAAFALTESLLPLVAAALSQLTDGATDPMTGPTGRDGTGGRAGAAGVVGAAREVIAADDPAADGLLSLAALLEVSPYALSRAFTRELGVSLTHYRNRVRVGRALDRLEGGETRLAELAAELGFADQAHMTRTVRRHTGHTPAALRRLLSPAPEPRDQLDFRPSRAISSPNA</sequence>
<dbReference type="GO" id="GO:0003677">
    <property type="term" value="F:DNA binding"/>
    <property type="evidence" value="ECO:0007669"/>
    <property type="project" value="UniProtKB-KW"/>
</dbReference>
<keyword evidence="7" id="KW-1185">Reference proteome</keyword>